<proteinExistence type="inferred from homology"/>
<dbReference type="PANTHER" id="PTHR22100">
    <property type="entry name" value="WINGS APART-LIKE PROTEIN HOMOLOG"/>
    <property type="match status" value="1"/>
</dbReference>
<name>A0ABQ0CWV7_9HYPO</name>
<dbReference type="Gene3D" id="1.25.10.10">
    <property type="entry name" value="Leucine-rich Repeat Variant"/>
    <property type="match status" value="2"/>
</dbReference>
<feature type="region of interest" description="Disordered" evidence="2">
    <location>
        <begin position="1"/>
        <end position="187"/>
    </location>
</feature>
<dbReference type="Proteomes" id="UP001562357">
    <property type="component" value="Unassembled WGS sequence"/>
</dbReference>
<dbReference type="EMBL" id="BAAFGZ010000332">
    <property type="protein sequence ID" value="GAB0137913.1"/>
    <property type="molecule type" value="Genomic_DNA"/>
</dbReference>
<feature type="compositionally biased region" description="Polar residues" evidence="2">
    <location>
        <begin position="79"/>
        <end position="94"/>
    </location>
</feature>
<evidence type="ECO:0000256" key="2">
    <source>
        <dbReference type="SAM" id="MobiDB-lite"/>
    </source>
</evidence>
<dbReference type="InterPro" id="IPR011989">
    <property type="entry name" value="ARM-like"/>
</dbReference>
<keyword evidence="5" id="KW-1185">Reference proteome</keyword>
<dbReference type="PANTHER" id="PTHR22100:SF13">
    <property type="entry name" value="WINGS APART-LIKE PROTEIN HOMOLOG"/>
    <property type="match status" value="1"/>
</dbReference>
<organism evidence="4 5">
    <name type="scientific">Epichloe bromicola</name>
    <dbReference type="NCBI Taxonomy" id="79588"/>
    <lineage>
        <taxon>Eukaryota</taxon>
        <taxon>Fungi</taxon>
        <taxon>Dikarya</taxon>
        <taxon>Ascomycota</taxon>
        <taxon>Pezizomycotina</taxon>
        <taxon>Sordariomycetes</taxon>
        <taxon>Hypocreomycetidae</taxon>
        <taxon>Hypocreales</taxon>
        <taxon>Clavicipitaceae</taxon>
        <taxon>Epichloe</taxon>
    </lineage>
</organism>
<reference evidence="5" key="1">
    <citation type="submission" date="2024-06" db="EMBL/GenBank/DDBJ databases">
        <title>Draft Genome Sequences of Epichloe bromicola Strains Isolated from Elymus ciliaris.</title>
        <authorList>
            <consortium name="Epichloe bromicola genome sequencing consortium"/>
            <person name="Miura A."/>
            <person name="Imano S."/>
            <person name="Ashida A."/>
            <person name="Sato I."/>
            <person name="Chiba S."/>
            <person name="Tanaka A."/>
            <person name="Camagna M."/>
            <person name="Takemoto D."/>
        </authorList>
    </citation>
    <scope>NUCLEOTIDE SEQUENCE [LARGE SCALE GENOMIC DNA]</scope>
    <source>
        <strain evidence="5">DP</strain>
    </source>
</reference>
<dbReference type="InterPro" id="IPR039874">
    <property type="entry name" value="WAPL"/>
</dbReference>
<feature type="compositionally biased region" description="Acidic residues" evidence="2">
    <location>
        <begin position="256"/>
        <end position="265"/>
    </location>
</feature>
<evidence type="ECO:0000313" key="4">
    <source>
        <dbReference type="EMBL" id="GAB0137913.1"/>
    </source>
</evidence>
<feature type="compositionally biased region" description="Polar residues" evidence="2">
    <location>
        <begin position="1"/>
        <end position="13"/>
    </location>
</feature>
<sequence>MASSHMPNSSGTVGQKRLATYGGGSSRKRSLNAKIDRGSGSSSSTLRREHTFDKSESPRPTRSPRPKDSYYESPRRPETSTLRPSSFHGSSSHNGPLRKRDHSVAFATDHSQVQQPATKPESVVGRFPNSKPNGSEGTKRTSTPSRRPRLIDALAAQKAVMTTDDAYSDGEESDSNSGYKAELHQSSSTCDVRVRNLDRRGTTPTNRKVRYTYSQSRTIASESQTPEVFESPFRGVENNLIVEPRPKSPPPTDAFALDESDDDESAQPAIKSVHELRRAGANNRFADEMDDLIARIGLPSTNTPTMRRNALCELVQKLQRKEFLRQFRDHASRDTVVRDVGKETDPICGFALIAALICFLTSGPAPNLLRQLANDGAGKLLAALLSMDEDIAVVAAQKKLNMSRMSRSYVGDVKTILQQLPIWHSYQPTSISPRTAALQLMALLSQCADASLLDQILLESQRAIVAVATWASEQGSFDDVDYALTVFTLQTQSSAGVSPRLNSDGGHPMRISSLLLRAIRRWPSGRIELDSAILKLALNTTNTEDEAAAFDDPHLSAKLAIRISELFASVHATIGVGKLESEKYDELLLMLGVMINIMEHCPPARRAVNENAMDKLMTLWQENQQSVGEVSLPMNNGLSWHFTDLTQADSVNKSKLSVAVGYLSVLLGYMCLAGQAREHLENRVGRNALHSLRSSIQQFVHLYKAVDNKAHAMDNLVEELKRVE</sequence>
<comment type="similarity">
    <text evidence="1">Belongs to the WAPL family.</text>
</comment>
<comment type="caution">
    <text evidence="4">The sequence shown here is derived from an EMBL/GenBank/DDBJ whole genome shotgun (WGS) entry which is preliminary data.</text>
</comment>
<evidence type="ECO:0000313" key="5">
    <source>
        <dbReference type="Proteomes" id="UP001562357"/>
    </source>
</evidence>
<dbReference type="Pfam" id="PF07814">
    <property type="entry name" value="WAPL"/>
    <property type="match status" value="1"/>
</dbReference>
<evidence type="ECO:0000259" key="3">
    <source>
        <dbReference type="Pfam" id="PF07814"/>
    </source>
</evidence>
<feature type="domain" description="Wings apart-like protein C-terminal" evidence="3">
    <location>
        <begin position="270"/>
        <end position="601"/>
    </location>
</feature>
<protein>
    <recommendedName>
        <fullName evidence="3">Wings apart-like protein C-terminal domain-containing protein</fullName>
    </recommendedName>
</protein>
<gene>
    <name evidence="4" type="primary">g6165</name>
    <name evidence="4" type="ORF">EsDP_00006165</name>
</gene>
<feature type="region of interest" description="Disordered" evidence="2">
    <location>
        <begin position="241"/>
        <end position="268"/>
    </location>
</feature>
<dbReference type="InterPro" id="IPR022771">
    <property type="entry name" value="WAPL_C"/>
</dbReference>
<accession>A0ABQ0CWV7</accession>
<feature type="compositionally biased region" description="Basic and acidic residues" evidence="2">
    <location>
        <begin position="46"/>
        <end position="78"/>
    </location>
</feature>
<evidence type="ECO:0000256" key="1">
    <source>
        <dbReference type="ARBA" id="ARBA00006854"/>
    </source>
</evidence>